<dbReference type="CDD" id="cd14014">
    <property type="entry name" value="STKc_PknB_like"/>
    <property type="match status" value="1"/>
</dbReference>
<keyword evidence="3" id="KW-0808">Transferase</keyword>
<dbReference type="EMBL" id="JACHJL010000025">
    <property type="protein sequence ID" value="MBB5939626.1"/>
    <property type="molecule type" value="Genomic_DNA"/>
</dbReference>
<feature type="compositionally biased region" description="Low complexity" evidence="7">
    <location>
        <begin position="613"/>
        <end position="637"/>
    </location>
</feature>
<dbReference type="InterPro" id="IPR011009">
    <property type="entry name" value="Kinase-like_dom_sf"/>
</dbReference>
<feature type="region of interest" description="Disordered" evidence="7">
    <location>
        <begin position="684"/>
        <end position="724"/>
    </location>
</feature>
<dbReference type="EC" id="2.7.11.1" evidence="1"/>
<dbReference type="PROSITE" id="PS00109">
    <property type="entry name" value="PROTEIN_KINASE_TYR"/>
    <property type="match status" value="1"/>
</dbReference>
<protein>
    <recommendedName>
        <fullName evidence="1">non-specific serine/threonine protein kinase</fullName>
        <ecNumber evidence="1">2.7.11.1</ecNumber>
    </recommendedName>
</protein>
<dbReference type="PANTHER" id="PTHR43289:SF6">
    <property type="entry name" value="SERINE_THREONINE-PROTEIN KINASE NEKL-3"/>
    <property type="match status" value="1"/>
</dbReference>
<feature type="compositionally biased region" description="Gly residues" evidence="7">
    <location>
        <begin position="638"/>
        <end position="648"/>
    </location>
</feature>
<feature type="compositionally biased region" description="Low complexity" evidence="7">
    <location>
        <begin position="428"/>
        <end position="449"/>
    </location>
</feature>
<feature type="domain" description="Protein kinase" evidence="8">
    <location>
        <begin position="45"/>
        <end position="367"/>
    </location>
</feature>
<evidence type="ECO:0000256" key="2">
    <source>
        <dbReference type="ARBA" id="ARBA00022527"/>
    </source>
</evidence>
<evidence type="ECO:0000256" key="5">
    <source>
        <dbReference type="ARBA" id="ARBA00022777"/>
    </source>
</evidence>
<evidence type="ECO:0000256" key="3">
    <source>
        <dbReference type="ARBA" id="ARBA00022679"/>
    </source>
</evidence>
<dbReference type="Gene3D" id="3.30.200.20">
    <property type="entry name" value="Phosphorylase Kinase, domain 1"/>
    <property type="match status" value="1"/>
</dbReference>
<feature type="compositionally biased region" description="Basic and acidic residues" evidence="7">
    <location>
        <begin position="1"/>
        <end position="10"/>
    </location>
</feature>
<feature type="region of interest" description="Disordered" evidence="7">
    <location>
        <begin position="385"/>
        <end position="650"/>
    </location>
</feature>
<keyword evidence="4" id="KW-0547">Nucleotide-binding</keyword>
<sequence length="951" mass="96123">MMDDMAHGGEDAMSGEQPPSGQAAGRGPGRGPERPRHQGLLAGRYRLGDHLGDGALGTVWQATDELVGREVAVKEPRLPATLPATERARAYDALRHAVRAATRIEHPCVITVHDVLTVEGRPWVVMELIRGDSLAATLRRATLGVRQVAHIGLAVASALRAAHTAGITHGDVTPGNILLGRGRTAPAMVRPNAEAGTGVGVGAGADTGPEVEVVGAGRVVLTDFGMVHAVDQAMPGAGAPARLGAVGREGTAEDKEAGGQEPAGYAASADGRAAIDAVQFIAPERLGGTSAAPEPAADLWALGVVLYLALEGVTPYRRDTQAATLAAVLGAQPRPPVRTGPLTELVGRLLAREPAARPGAEEVEAALRTVAAALAPPASSALSAARSQTALPAAAEAEAGPPGGAPTGPVPPRAPETGAAEPPQRATGAQRASAPRAAAPGARQAGSPSSMDTLQLRALDRGSPEPKPGPEATRPLPAQNHPHRTTDQPSPTHQPSQSHQSHQPSQSPHPGQQQPTGQPTDDGGPPAPGCPDAHGGPAAPDAPGGPRLGRPASDAPVASGGRTAGPPDASPALGTGRPSMGHPKVSHPSVALPGALPAAVPMPASGRTGAGGPVSASGPAPYPSARTGRAVGDAATPGDGGAGAGKRGPLGSVRPKVALGALGALVLVVGAGVFLIQGPLSDDAATAPPAASAEPSSTASSSPTGAPTPTPTAPSAQPGRPALPAGWRLQAHEPLTASVPLPNGYRLGDKNDTEANWTGGDKGAFTIGLKRDTGLGATAAEASEKQITWYRTTKDSSMEDVHTRRHSIDWYGAQARWIELDYRWRGKKEIRRRVELFVPGADHRVYQFFVDTTATTATTGTTDTTAHRAEQDKMFDIGRAQLRIDTPPDATASPGTPAASEPPVTPTPSSAPTTNATPTANATPTTNTTPGANTTPSTGVTPGPDATPKDD</sequence>
<evidence type="ECO:0000256" key="1">
    <source>
        <dbReference type="ARBA" id="ARBA00012513"/>
    </source>
</evidence>
<evidence type="ECO:0000313" key="10">
    <source>
        <dbReference type="Proteomes" id="UP000588098"/>
    </source>
</evidence>
<accession>A0A7W9QG28</accession>
<feature type="compositionally biased region" description="Low complexity" evidence="7">
    <location>
        <begin position="684"/>
        <end position="705"/>
    </location>
</feature>
<dbReference type="Proteomes" id="UP000588098">
    <property type="component" value="Unassembled WGS sequence"/>
</dbReference>
<evidence type="ECO:0000256" key="6">
    <source>
        <dbReference type="ARBA" id="ARBA00022840"/>
    </source>
</evidence>
<evidence type="ECO:0000256" key="4">
    <source>
        <dbReference type="ARBA" id="ARBA00022741"/>
    </source>
</evidence>
<keyword evidence="6" id="KW-0067">ATP-binding</keyword>
<reference evidence="9 10" key="1">
    <citation type="submission" date="2020-08" db="EMBL/GenBank/DDBJ databases">
        <title>Genomic Encyclopedia of Type Strains, Phase III (KMG-III): the genomes of soil and plant-associated and newly described type strains.</title>
        <authorList>
            <person name="Whitman W."/>
        </authorList>
    </citation>
    <scope>NUCLEOTIDE SEQUENCE [LARGE SCALE GENOMIC DNA]</scope>
    <source>
        <strain evidence="9 10">CECT 8305</strain>
    </source>
</reference>
<evidence type="ECO:0000313" key="9">
    <source>
        <dbReference type="EMBL" id="MBB5939626.1"/>
    </source>
</evidence>
<feature type="compositionally biased region" description="Low complexity" evidence="7">
    <location>
        <begin position="588"/>
        <end position="604"/>
    </location>
</feature>
<dbReference type="AlphaFoldDB" id="A0A7W9QG28"/>
<dbReference type="SUPFAM" id="SSF56112">
    <property type="entry name" value="Protein kinase-like (PK-like)"/>
    <property type="match status" value="1"/>
</dbReference>
<organism evidence="9 10">
    <name type="scientific">Streptomyces zagrosensis</name>
    <dbReference type="NCBI Taxonomy" id="1042984"/>
    <lineage>
        <taxon>Bacteria</taxon>
        <taxon>Bacillati</taxon>
        <taxon>Actinomycetota</taxon>
        <taxon>Actinomycetes</taxon>
        <taxon>Kitasatosporales</taxon>
        <taxon>Streptomycetaceae</taxon>
        <taxon>Streptomyces</taxon>
    </lineage>
</organism>
<feature type="compositionally biased region" description="Low complexity" evidence="7">
    <location>
        <begin position="487"/>
        <end position="545"/>
    </location>
</feature>
<dbReference type="Pfam" id="PF00069">
    <property type="entry name" value="Pkinase"/>
    <property type="match status" value="1"/>
</dbReference>
<dbReference type="Gene3D" id="1.10.510.10">
    <property type="entry name" value="Transferase(Phosphotransferase) domain 1"/>
    <property type="match status" value="1"/>
</dbReference>
<feature type="compositionally biased region" description="Low complexity" evidence="7">
    <location>
        <begin position="385"/>
        <end position="400"/>
    </location>
</feature>
<feature type="region of interest" description="Disordered" evidence="7">
    <location>
        <begin position="885"/>
        <end position="951"/>
    </location>
</feature>
<dbReference type="GO" id="GO:0004674">
    <property type="term" value="F:protein serine/threonine kinase activity"/>
    <property type="evidence" value="ECO:0007669"/>
    <property type="project" value="UniProtKB-KW"/>
</dbReference>
<dbReference type="InterPro" id="IPR008266">
    <property type="entry name" value="Tyr_kinase_AS"/>
</dbReference>
<feature type="compositionally biased region" description="Low complexity" evidence="7">
    <location>
        <begin position="896"/>
        <end position="938"/>
    </location>
</feature>
<keyword evidence="2 9" id="KW-0723">Serine/threonine-protein kinase</keyword>
<evidence type="ECO:0000256" key="7">
    <source>
        <dbReference type="SAM" id="MobiDB-lite"/>
    </source>
</evidence>
<proteinExistence type="predicted"/>
<keyword evidence="5 9" id="KW-0418">Kinase</keyword>
<dbReference type="RefSeq" id="WP_221477072.1">
    <property type="nucleotide sequence ID" value="NZ_JACHJL010000025.1"/>
</dbReference>
<name>A0A7W9QG28_9ACTN</name>
<gene>
    <name evidence="9" type="ORF">FHS42_006722</name>
</gene>
<dbReference type="GO" id="GO:0005524">
    <property type="term" value="F:ATP binding"/>
    <property type="evidence" value="ECO:0007669"/>
    <property type="project" value="UniProtKB-KW"/>
</dbReference>
<dbReference type="InterPro" id="IPR000719">
    <property type="entry name" value="Prot_kinase_dom"/>
</dbReference>
<keyword evidence="10" id="KW-1185">Reference proteome</keyword>
<dbReference type="PANTHER" id="PTHR43289">
    <property type="entry name" value="MITOGEN-ACTIVATED PROTEIN KINASE KINASE KINASE 20-RELATED"/>
    <property type="match status" value="1"/>
</dbReference>
<comment type="caution">
    <text evidence="9">The sequence shown here is derived from an EMBL/GenBank/DDBJ whole genome shotgun (WGS) entry which is preliminary data.</text>
</comment>
<dbReference type="PROSITE" id="PS50011">
    <property type="entry name" value="PROTEIN_KINASE_DOM"/>
    <property type="match status" value="1"/>
</dbReference>
<evidence type="ECO:0000259" key="8">
    <source>
        <dbReference type="PROSITE" id="PS50011"/>
    </source>
</evidence>
<feature type="region of interest" description="Disordered" evidence="7">
    <location>
        <begin position="1"/>
        <end position="37"/>
    </location>
</feature>